<comment type="catalytic activity">
    <reaction evidence="1 12 14">
        <text>1-(5-phospho-beta-D-ribosyl)-5-[(5-phospho-beta-D-ribosylamino)methylideneamino]imidazole-4-carboxamide = 5-[(5-phospho-1-deoxy-D-ribulos-1-ylimino)methylamino]-1-(5-phospho-beta-D-ribosyl)imidazole-4-carboxamide</text>
        <dbReference type="Rhea" id="RHEA:15469"/>
        <dbReference type="ChEBI" id="CHEBI:58435"/>
        <dbReference type="ChEBI" id="CHEBI:58525"/>
        <dbReference type="EC" id="5.3.1.16"/>
    </reaction>
</comment>
<proteinExistence type="inferred from homology"/>
<dbReference type="PANTHER" id="PTHR43090:SF2">
    <property type="entry name" value="1-(5-PHOSPHORIBOSYL)-5-[(5-PHOSPHORIBOSYLAMINO)METHYLIDENEAMINO] IMIDAZOLE-4-CARBOXAMIDE ISOMERASE"/>
    <property type="match status" value="1"/>
</dbReference>
<comment type="subcellular location">
    <subcellularLocation>
        <location evidence="2 12 14">Cytoplasm</location>
    </subcellularLocation>
</comment>
<dbReference type="EC" id="5.3.1.16" evidence="5 12"/>
<keyword evidence="8 12" id="KW-0028">Amino-acid biosynthesis</keyword>
<evidence type="ECO:0000256" key="5">
    <source>
        <dbReference type="ARBA" id="ARBA00012550"/>
    </source>
</evidence>
<protein>
    <recommendedName>
        <fullName evidence="6 12">1-(5-phosphoribosyl)-5-[(5-phosphoribosylamino)methylideneamino] imidazole-4-carboxamide isomerase</fullName>
        <ecNumber evidence="5 12">5.3.1.16</ecNumber>
    </recommendedName>
    <alternativeName>
        <fullName evidence="11 12">Phosphoribosylformimino-5-aminoimidazole carboxamide ribotide isomerase</fullName>
    </alternativeName>
</protein>
<dbReference type="GO" id="GO:0003949">
    <property type="term" value="F:1-(5-phosphoribosyl)-5-[(5-phosphoribosylamino)methylideneamino]imidazole-4-carboxamide isomerase activity"/>
    <property type="evidence" value="ECO:0007669"/>
    <property type="project" value="UniProtKB-UniRule"/>
</dbReference>
<dbReference type="InterPro" id="IPR013785">
    <property type="entry name" value="Aldolase_TIM"/>
</dbReference>
<dbReference type="GO" id="GO:0000105">
    <property type="term" value="P:L-histidine biosynthetic process"/>
    <property type="evidence" value="ECO:0007669"/>
    <property type="project" value="UniProtKB-UniRule"/>
</dbReference>
<name>A0A2X4YQX2_LEDLE</name>
<evidence type="ECO:0000256" key="13">
    <source>
        <dbReference type="RuleBase" id="RU003657"/>
    </source>
</evidence>
<reference evidence="15 16" key="1">
    <citation type="submission" date="2018-06" db="EMBL/GenBank/DDBJ databases">
        <authorList>
            <consortium name="Pathogen Informatics"/>
            <person name="Doyle S."/>
        </authorList>
    </citation>
    <scope>NUCLEOTIDE SEQUENCE [LARGE SCALE GENOMIC DNA]</scope>
    <source>
        <strain evidence="15 16">NCTC4824</strain>
    </source>
</reference>
<evidence type="ECO:0000256" key="11">
    <source>
        <dbReference type="ARBA" id="ARBA00030547"/>
    </source>
</evidence>
<comment type="similarity">
    <text evidence="4 12 13">Belongs to the HisA/HisF family.</text>
</comment>
<keyword evidence="10 12" id="KW-0413">Isomerase</keyword>
<dbReference type="STRING" id="1348624.GCA_001591545_00315"/>
<dbReference type="AlphaFoldDB" id="A0A2X4YQX2"/>
<dbReference type="InterPro" id="IPR006063">
    <property type="entry name" value="HisA_bact_arch"/>
</dbReference>
<dbReference type="Gene3D" id="3.20.20.70">
    <property type="entry name" value="Aldolase class I"/>
    <property type="match status" value="1"/>
</dbReference>
<keyword evidence="9 12" id="KW-0368">Histidine biosynthesis</keyword>
<dbReference type="PANTHER" id="PTHR43090">
    <property type="entry name" value="1-(5-PHOSPHORIBOSYL)-5-[(5-PHOSPHORIBOSYLAMINO)METHYLIDENEAMINO] IMIDAZOLE-4-CARBOXAMIDE ISOMERASE"/>
    <property type="match status" value="1"/>
</dbReference>
<dbReference type="Pfam" id="PF00977">
    <property type="entry name" value="His_biosynth"/>
    <property type="match status" value="1"/>
</dbReference>
<evidence type="ECO:0000256" key="3">
    <source>
        <dbReference type="ARBA" id="ARBA00005133"/>
    </source>
</evidence>
<accession>A0A2X4YQX2</accession>
<evidence type="ECO:0000256" key="10">
    <source>
        <dbReference type="ARBA" id="ARBA00023235"/>
    </source>
</evidence>
<evidence type="ECO:0000256" key="8">
    <source>
        <dbReference type="ARBA" id="ARBA00022605"/>
    </source>
</evidence>
<organism evidence="15 16">
    <name type="scientific">Lederbergia lenta</name>
    <name type="common">Bacillus lentus</name>
    <dbReference type="NCBI Taxonomy" id="1467"/>
    <lineage>
        <taxon>Bacteria</taxon>
        <taxon>Bacillati</taxon>
        <taxon>Bacillota</taxon>
        <taxon>Bacilli</taxon>
        <taxon>Bacillales</taxon>
        <taxon>Bacillaceae</taxon>
        <taxon>Lederbergia</taxon>
    </lineage>
</organism>
<evidence type="ECO:0000256" key="2">
    <source>
        <dbReference type="ARBA" id="ARBA00004496"/>
    </source>
</evidence>
<evidence type="ECO:0000256" key="12">
    <source>
        <dbReference type="HAMAP-Rule" id="MF_01014"/>
    </source>
</evidence>
<evidence type="ECO:0000313" key="16">
    <source>
        <dbReference type="Proteomes" id="UP000249134"/>
    </source>
</evidence>
<dbReference type="InterPro" id="IPR044524">
    <property type="entry name" value="Isoase_HisA-like"/>
</dbReference>
<evidence type="ECO:0000256" key="7">
    <source>
        <dbReference type="ARBA" id="ARBA00022490"/>
    </source>
</evidence>
<dbReference type="UniPathway" id="UPA00031">
    <property type="reaction ID" value="UER00009"/>
</dbReference>
<sequence length="256" mass="27604">MLFISEVDIYLLGKKNFNSGGSMMKILPAMDLINGKCVRLYQGDFKQTTQVGSDPATQLKTFIEDGAEIIHIVDLDGARSGNPDQLELISKLCSISTVPVQVGGGIRSLETVRAYIKAGVSRVVIGTAALEDENFLKEALKNFQANIVIGIDARDEKVAVSGWETETDVNYIEFAQQMEQLGVKTIVFTDISKDGTMQGPNLEQLQKINEAVDCTIVASGGIRNQADLDAVAELGITEAIVGKAMYEGTVKLRGGV</sequence>
<dbReference type="SUPFAM" id="SSF51366">
    <property type="entry name" value="Ribulose-phoshate binding barrel"/>
    <property type="match status" value="1"/>
</dbReference>
<dbReference type="HAMAP" id="MF_01014">
    <property type="entry name" value="HisA"/>
    <property type="match status" value="1"/>
</dbReference>
<gene>
    <name evidence="12 15" type="primary">hisA</name>
    <name evidence="15" type="ORF">NCTC4824_01221</name>
</gene>
<dbReference type="EMBL" id="LS483476">
    <property type="protein sequence ID" value="SQI54055.1"/>
    <property type="molecule type" value="Genomic_DNA"/>
</dbReference>
<dbReference type="KEGG" id="blen:NCTC4824_01221"/>
<keyword evidence="7 12" id="KW-0963">Cytoplasm</keyword>
<evidence type="ECO:0000256" key="1">
    <source>
        <dbReference type="ARBA" id="ARBA00000901"/>
    </source>
</evidence>
<evidence type="ECO:0000256" key="6">
    <source>
        <dbReference type="ARBA" id="ARBA00018464"/>
    </source>
</evidence>
<evidence type="ECO:0000256" key="9">
    <source>
        <dbReference type="ARBA" id="ARBA00023102"/>
    </source>
</evidence>
<dbReference type="GO" id="GO:0005737">
    <property type="term" value="C:cytoplasm"/>
    <property type="evidence" value="ECO:0007669"/>
    <property type="project" value="UniProtKB-SubCell"/>
</dbReference>
<evidence type="ECO:0000256" key="14">
    <source>
        <dbReference type="RuleBase" id="RU003658"/>
    </source>
</evidence>
<dbReference type="InterPro" id="IPR023016">
    <property type="entry name" value="HisA/PriA"/>
</dbReference>
<feature type="active site" description="Proton acceptor" evidence="12">
    <location>
        <position position="31"/>
    </location>
</feature>
<dbReference type="FunFam" id="3.20.20.70:FF:000009">
    <property type="entry name" value="1-(5-phosphoribosyl)-5-[(5-phosphoribosylamino)methylideneamino] imidazole-4-carboxamide isomerase"/>
    <property type="match status" value="1"/>
</dbReference>
<dbReference type="GO" id="GO:0000162">
    <property type="term" value="P:L-tryptophan biosynthetic process"/>
    <property type="evidence" value="ECO:0007669"/>
    <property type="project" value="TreeGrafter"/>
</dbReference>
<dbReference type="InterPro" id="IPR011060">
    <property type="entry name" value="RibuloseP-bd_barrel"/>
</dbReference>
<feature type="active site" description="Proton donor" evidence="12">
    <location>
        <position position="152"/>
    </location>
</feature>
<evidence type="ECO:0000313" key="15">
    <source>
        <dbReference type="EMBL" id="SQI54055.1"/>
    </source>
</evidence>
<dbReference type="NCBIfam" id="TIGR00007">
    <property type="entry name" value="1-(5-phosphoribosyl)-5-[(5-phosphoribosylamino)methylideneamino]imidazole-4-carboxamide isomerase"/>
    <property type="match status" value="1"/>
</dbReference>
<dbReference type="CDD" id="cd04732">
    <property type="entry name" value="HisA"/>
    <property type="match status" value="1"/>
</dbReference>
<keyword evidence="16" id="KW-1185">Reference proteome</keyword>
<dbReference type="Proteomes" id="UP000249134">
    <property type="component" value="Chromosome 1"/>
</dbReference>
<dbReference type="InterPro" id="IPR006062">
    <property type="entry name" value="His_biosynth"/>
</dbReference>
<evidence type="ECO:0000256" key="4">
    <source>
        <dbReference type="ARBA" id="ARBA00009667"/>
    </source>
</evidence>
<comment type="pathway">
    <text evidence="3 12 14">Amino-acid biosynthesis; L-histidine biosynthesis; L-histidine from 5-phospho-alpha-D-ribose 1-diphosphate: step 4/9.</text>
</comment>